<protein>
    <submittedName>
        <fullName evidence="2">Uncharacterized protein</fullName>
    </submittedName>
</protein>
<organism evidence="2 3">
    <name type="scientific">Trichoderma ghanense</name>
    <dbReference type="NCBI Taxonomy" id="65468"/>
    <lineage>
        <taxon>Eukaryota</taxon>
        <taxon>Fungi</taxon>
        <taxon>Dikarya</taxon>
        <taxon>Ascomycota</taxon>
        <taxon>Pezizomycotina</taxon>
        <taxon>Sordariomycetes</taxon>
        <taxon>Hypocreomycetidae</taxon>
        <taxon>Hypocreales</taxon>
        <taxon>Hypocreaceae</taxon>
        <taxon>Trichoderma</taxon>
    </lineage>
</organism>
<feature type="region of interest" description="Disordered" evidence="1">
    <location>
        <begin position="151"/>
        <end position="170"/>
    </location>
</feature>
<evidence type="ECO:0000313" key="2">
    <source>
        <dbReference type="EMBL" id="TFA99235.1"/>
    </source>
</evidence>
<evidence type="ECO:0000256" key="1">
    <source>
        <dbReference type="SAM" id="MobiDB-lite"/>
    </source>
</evidence>
<proteinExistence type="predicted"/>
<evidence type="ECO:0000313" key="3">
    <source>
        <dbReference type="Proteomes" id="UP001642720"/>
    </source>
</evidence>
<dbReference type="GeneID" id="300580447"/>
<reference evidence="2 3" key="1">
    <citation type="submission" date="2018-01" db="EMBL/GenBank/DDBJ databases">
        <title>Genome characterization of the sugarcane-associated fungus Trichoderma ghanense CCMA-1212 and their application in lignocelulose bioconversion.</title>
        <authorList>
            <person name="Steindorff A.S."/>
            <person name="Mendes T.D."/>
            <person name="Vilela E.S.D."/>
            <person name="Rodrigues D.S."/>
            <person name="Formighieri E.F."/>
            <person name="Melo I.S."/>
            <person name="Favaro L.C.L."/>
        </authorList>
    </citation>
    <scope>NUCLEOTIDE SEQUENCE [LARGE SCALE GENOMIC DNA]</scope>
    <source>
        <strain evidence="2 3">CCMA-1212</strain>
    </source>
</reference>
<sequence>MPLAIEVWGVGSLETAADQRLGGLRGNPGGRPEAPGGSNDVCCLGRRAWSLCSVPLPLPGLASSLPLCLCLCRPHGPSLGFQSLSFPSASHSGSGLLSLPLRPLRPRHIPALQRTRSPLAVPHALSMQWLNPNNARRPYTKAWLTRAASPFSCTKPPPRAHNHSQSPSAV</sequence>
<accession>A0ABY2GTW6</accession>
<dbReference type="RefSeq" id="XP_073555437.1">
    <property type="nucleotide sequence ID" value="XM_073705997.1"/>
</dbReference>
<name>A0ABY2GTW6_9HYPO</name>
<comment type="caution">
    <text evidence="2">The sequence shown here is derived from an EMBL/GenBank/DDBJ whole genome shotgun (WGS) entry which is preliminary data.</text>
</comment>
<gene>
    <name evidence="2" type="ORF">CCMA1212_008890</name>
</gene>
<keyword evidence="3" id="KW-1185">Reference proteome</keyword>
<dbReference type="EMBL" id="PPTA01000015">
    <property type="protein sequence ID" value="TFA99235.1"/>
    <property type="molecule type" value="Genomic_DNA"/>
</dbReference>
<dbReference type="Proteomes" id="UP001642720">
    <property type="component" value="Unassembled WGS sequence"/>
</dbReference>